<dbReference type="PROSITE" id="PS50005">
    <property type="entry name" value="TPR"/>
    <property type="match status" value="1"/>
</dbReference>
<dbReference type="InterPro" id="IPR008969">
    <property type="entry name" value="CarboxyPept-like_regulatory"/>
</dbReference>
<dbReference type="Pfam" id="PF00593">
    <property type="entry name" value="TonB_dep_Rec_b-barrel"/>
    <property type="match status" value="1"/>
</dbReference>
<name>A0A2D0N2F8_FLAN2</name>
<dbReference type="Gene3D" id="2.40.170.20">
    <property type="entry name" value="TonB-dependent receptor, beta-barrel domain"/>
    <property type="match status" value="1"/>
</dbReference>
<evidence type="ECO:0000259" key="6">
    <source>
        <dbReference type="Pfam" id="PF00593"/>
    </source>
</evidence>
<dbReference type="InterPro" id="IPR012910">
    <property type="entry name" value="Plug_dom"/>
</dbReference>
<protein>
    <submittedName>
        <fullName evidence="8">Uncharacterized protein</fullName>
    </submittedName>
</protein>
<evidence type="ECO:0000313" key="9">
    <source>
        <dbReference type="Proteomes" id="UP000223913"/>
    </source>
</evidence>
<evidence type="ECO:0000256" key="2">
    <source>
        <dbReference type="ARBA" id="ARBA00023136"/>
    </source>
</evidence>
<dbReference type="Pfam" id="PF13715">
    <property type="entry name" value="CarbopepD_reg_2"/>
    <property type="match status" value="1"/>
</dbReference>
<reference evidence="8 9" key="1">
    <citation type="submission" date="2017-10" db="EMBL/GenBank/DDBJ databases">
        <title>The draft genome sequence of Lewinella nigricans NBRC 102662.</title>
        <authorList>
            <person name="Wang K."/>
        </authorList>
    </citation>
    <scope>NUCLEOTIDE SEQUENCE [LARGE SCALE GENOMIC DNA]</scope>
    <source>
        <strain evidence="8 9">NBRC 102662</strain>
    </source>
</reference>
<dbReference type="OrthoDB" id="1488719at2"/>
<organism evidence="8 9">
    <name type="scientific">Flavilitoribacter nigricans (strain ATCC 23147 / DSM 23189 / NBRC 102662 / NCIMB 1420 / SS-2)</name>
    <name type="common">Lewinella nigricans</name>
    <dbReference type="NCBI Taxonomy" id="1122177"/>
    <lineage>
        <taxon>Bacteria</taxon>
        <taxon>Pseudomonadati</taxon>
        <taxon>Bacteroidota</taxon>
        <taxon>Saprospiria</taxon>
        <taxon>Saprospirales</taxon>
        <taxon>Lewinellaceae</taxon>
        <taxon>Flavilitoribacter</taxon>
    </lineage>
</organism>
<dbReference type="SUPFAM" id="SSF49464">
    <property type="entry name" value="Carboxypeptidase regulatory domain-like"/>
    <property type="match status" value="1"/>
</dbReference>
<dbReference type="InterPro" id="IPR037066">
    <property type="entry name" value="Plug_dom_sf"/>
</dbReference>
<dbReference type="Gene3D" id="3.55.50.30">
    <property type="match status" value="1"/>
</dbReference>
<evidence type="ECO:0000259" key="7">
    <source>
        <dbReference type="Pfam" id="PF07715"/>
    </source>
</evidence>
<dbReference type="EMBL" id="PDUD01000038">
    <property type="protein sequence ID" value="PHN02637.1"/>
    <property type="molecule type" value="Genomic_DNA"/>
</dbReference>
<keyword evidence="2 5" id="KW-0472">Membrane</keyword>
<comment type="subcellular location">
    <subcellularLocation>
        <location evidence="1 5">Cell outer membrane</location>
    </subcellularLocation>
</comment>
<dbReference type="InterPro" id="IPR019734">
    <property type="entry name" value="TPR_rpt"/>
</dbReference>
<dbReference type="Gene3D" id="2.60.40.1120">
    <property type="entry name" value="Carboxypeptidase-like, regulatory domain"/>
    <property type="match status" value="1"/>
</dbReference>
<dbReference type="GO" id="GO:0009279">
    <property type="term" value="C:cell outer membrane"/>
    <property type="evidence" value="ECO:0007669"/>
    <property type="project" value="UniProtKB-SubCell"/>
</dbReference>
<comment type="similarity">
    <text evidence="5">Belongs to the TonB-dependent receptor family.</text>
</comment>
<dbReference type="AlphaFoldDB" id="A0A2D0N2F8"/>
<comment type="caution">
    <text evidence="8">The sequence shown here is derived from an EMBL/GenBank/DDBJ whole genome shotgun (WGS) entry which is preliminary data.</text>
</comment>
<dbReference type="InterPro" id="IPR036942">
    <property type="entry name" value="Beta-barrel_TonB_sf"/>
</dbReference>
<dbReference type="Proteomes" id="UP000223913">
    <property type="component" value="Unassembled WGS sequence"/>
</dbReference>
<evidence type="ECO:0000256" key="3">
    <source>
        <dbReference type="ARBA" id="ARBA00023237"/>
    </source>
</evidence>
<dbReference type="RefSeq" id="WP_099153966.1">
    <property type="nucleotide sequence ID" value="NZ_PDUD01000038.1"/>
</dbReference>
<evidence type="ECO:0000313" key="8">
    <source>
        <dbReference type="EMBL" id="PHN02637.1"/>
    </source>
</evidence>
<gene>
    <name evidence="8" type="ORF">CRP01_31070</name>
</gene>
<keyword evidence="3" id="KW-0998">Cell outer membrane</keyword>
<dbReference type="Pfam" id="PF07715">
    <property type="entry name" value="Plug"/>
    <property type="match status" value="1"/>
</dbReference>
<evidence type="ECO:0000256" key="5">
    <source>
        <dbReference type="RuleBase" id="RU003357"/>
    </source>
</evidence>
<feature type="domain" description="TonB-dependent receptor plug" evidence="7">
    <location>
        <begin position="233"/>
        <end position="302"/>
    </location>
</feature>
<feature type="repeat" description="TPR" evidence="4">
    <location>
        <begin position="540"/>
        <end position="573"/>
    </location>
</feature>
<dbReference type="InterPro" id="IPR000531">
    <property type="entry name" value="Beta-barrel_TonB"/>
</dbReference>
<sequence>MWKPGIILLLLLSFTVVVRAQIADVYPPISIASESIRVAEVLDQITRQTGVKFTYNPRSIDPEQQIAFTVNRASLETTLRTLSEAIPIRYQLIKDQIVLTPDEREPELLTLSGFIEDQNSGESLIGATASIPGTSRGTVTNAFGYYALPLERGERRLNYSYIGYQQKEMDLTLRNDQRQNIALQPRALDLPSVIVELPKLGMLDKRDLGKVAMDPARLNNMPEFGGESGLVKGLQSLPGIKMHSDGSAFFYTRGGERDQNLIIVDDAPIYNPSHLFGFYSIIIPDFAKSIEVYKSDFPANLGDRLSSIINIRTRDGNLNKLEFSGALNPLINRFALEAPIVKQRSSIFVSWRRSNFEWLYQRAAPNADLGFGDFSLKWNHKLNPNNRLYLTAITSLDNFTNSASGTNAGIRWGNLAATLRWNHIFNPRLFANTTLYTGNYAYRLFQEPNYWQSALGTLSLKTDFTKYNSPRVTSRFGLELQAYFIDPGSASVDSSIAILPEIRPNYSRKTVAYYQGEFELSERVQLSAGARLISWANSGPATYYEFGEDYAVTDTIRAAEEIYNRYVNLDPRLSLRYRIDSSAQVKLSVGRYHQYLQLISNATSPFNSFEVWLPASPNIRPQAAWQFALNYSKYLRPSQLEFSAALYYKKLDNQIDYQPHATTLLNPLVEGELRFGSMEAYGLELMLEKKLGRLSGWLAYTYSRSLRKTPDLNGGRIYPAFQDRPHDLSLLLNYQLAPRALFSFYYTAYSGSTFSSPTGFYTYNDQTVPVYAEKNNDRLPAYRRMDIAFKFRLNKDETRRFRHYLTFSIYNASAHKNIVAVNFNKFSREEGRPLVKSDLLSEVPLSPSQIDLIRFFPSLTYQFKL</sequence>
<evidence type="ECO:0000256" key="4">
    <source>
        <dbReference type="PROSITE-ProRule" id="PRU00339"/>
    </source>
</evidence>
<proteinExistence type="inferred from homology"/>
<evidence type="ECO:0000256" key="1">
    <source>
        <dbReference type="ARBA" id="ARBA00004442"/>
    </source>
</evidence>
<dbReference type="SUPFAM" id="SSF56935">
    <property type="entry name" value="Porins"/>
    <property type="match status" value="1"/>
</dbReference>
<feature type="domain" description="TonB-dependent receptor-like beta-barrel" evidence="6">
    <location>
        <begin position="354"/>
        <end position="811"/>
    </location>
</feature>
<accession>A0A2D0N2F8</accession>
<keyword evidence="5" id="KW-0798">TonB box</keyword>
<dbReference type="Gene3D" id="2.170.130.10">
    <property type="entry name" value="TonB-dependent receptor, plug domain"/>
    <property type="match status" value="1"/>
</dbReference>
<keyword evidence="4" id="KW-0802">TPR repeat</keyword>
<keyword evidence="9" id="KW-1185">Reference proteome</keyword>